<accession>A0A830GQB0</accession>
<comment type="caution">
    <text evidence="1">The sequence shown here is derived from an EMBL/GenBank/DDBJ whole genome shotgun (WGS) entry which is preliminary data.</text>
</comment>
<dbReference type="Proteomes" id="UP000605784">
    <property type="component" value="Unassembled WGS sequence"/>
</dbReference>
<reference evidence="1" key="2">
    <citation type="submission" date="2020-09" db="EMBL/GenBank/DDBJ databases">
        <authorList>
            <person name="Sun Q."/>
            <person name="Ohkuma M."/>
        </authorList>
    </citation>
    <scope>NUCLEOTIDE SEQUENCE</scope>
    <source>
        <strain evidence="1">JCM 17820</strain>
    </source>
</reference>
<protein>
    <submittedName>
        <fullName evidence="1">Uncharacterized protein</fullName>
    </submittedName>
</protein>
<dbReference type="AlphaFoldDB" id="A0A830GQB0"/>
<organism evidence="1 2">
    <name type="scientific">Haloarcula pellucida</name>
    <dbReference type="NCBI Taxonomy" id="1427151"/>
    <lineage>
        <taxon>Archaea</taxon>
        <taxon>Methanobacteriati</taxon>
        <taxon>Methanobacteriota</taxon>
        <taxon>Stenosarchaea group</taxon>
        <taxon>Halobacteria</taxon>
        <taxon>Halobacteriales</taxon>
        <taxon>Haloarculaceae</taxon>
        <taxon>Haloarcula</taxon>
    </lineage>
</organism>
<proteinExistence type="predicted"/>
<sequence length="214" mass="23522">MGVIALQENLEREQSGEIRNLELIALRYTGEYSSIATRGTLASQGKWPGTAPLNNGVWYFALVPDEGLPYLENRDDLDVVYADDRERFAETLLSKNRLPDNVFGRGADPGLRDRVYDALGLEDPVDGGRIPTQLAEIADVDEDDADATDEDDDRVATLAQEYGRSQLKEAVKSVREDADEFSLRGAGVTEMAEWLAEQDNGDVHDALEATGGDD</sequence>
<gene>
    <name evidence="1" type="ORF">GCM10009030_39270</name>
</gene>
<keyword evidence="2" id="KW-1185">Reference proteome</keyword>
<name>A0A830GQB0_9EURY</name>
<reference evidence="1" key="1">
    <citation type="journal article" date="2014" name="Int. J. Syst. Evol. Microbiol.">
        <title>Complete genome sequence of Corynebacterium casei LMG S-19264T (=DSM 44701T), isolated from a smear-ripened cheese.</title>
        <authorList>
            <consortium name="US DOE Joint Genome Institute (JGI-PGF)"/>
            <person name="Walter F."/>
            <person name="Albersmeier A."/>
            <person name="Kalinowski J."/>
            <person name="Ruckert C."/>
        </authorList>
    </citation>
    <scope>NUCLEOTIDE SEQUENCE</scope>
    <source>
        <strain evidence="1">JCM 17820</strain>
    </source>
</reference>
<evidence type="ECO:0000313" key="1">
    <source>
        <dbReference type="EMBL" id="GGO03528.1"/>
    </source>
</evidence>
<evidence type="ECO:0000313" key="2">
    <source>
        <dbReference type="Proteomes" id="UP000605784"/>
    </source>
</evidence>
<dbReference type="RefSeq" id="WP_189002023.1">
    <property type="nucleotide sequence ID" value="NZ_BMOU01000008.1"/>
</dbReference>
<dbReference type="EMBL" id="BMOU01000008">
    <property type="protein sequence ID" value="GGO03528.1"/>
    <property type="molecule type" value="Genomic_DNA"/>
</dbReference>